<dbReference type="InterPro" id="IPR035919">
    <property type="entry name" value="EAL_sf"/>
</dbReference>
<dbReference type="Pfam" id="PF00990">
    <property type="entry name" value="GGDEF"/>
    <property type="match status" value="1"/>
</dbReference>
<dbReference type="PIRSF" id="PIRSF005925">
    <property type="entry name" value="Dos"/>
    <property type="match status" value="1"/>
</dbReference>
<dbReference type="InterPro" id="IPR029787">
    <property type="entry name" value="Nucleotide_cyclase"/>
</dbReference>
<feature type="domain" description="PAS" evidence="7">
    <location>
        <begin position="278"/>
        <end position="323"/>
    </location>
</feature>
<evidence type="ECO:0000259" key="9">
    <source>
        <dbReference type="PROSITE" id="PS50883"/>
    </source>
</evidence>
<dbReference type="PROSITE" id="PS50112">
    <property type="entry name" value="PAS"/>
    <property type="match status" value="2"/>
</dbReference>
<evidence type="ECO:0000256" key="1">
    <source>
        <dbReference type="ARBA" id="ARBA00001946"/>
    </source>
</evidence>
<dbReference type="FunFam" id="3.30.70.270:FF:000001">
    <property type="entry name" value="Diguanylate cyclase domain protein"/>
    <property type="match status" value="1"/>
</dbReference>
<dbReference type="Pfam" id="PF13426">
    <property type="entry name" value="PAS_9"/>
    <property type="match status" value="1"/>
</dbReference>
<name>A0A177MBB2_METMH</name>
<dbReference type="SMART" id="SM00267">
    <property type="entry name" value="GGDEF"/>
    <property type="match status" value="1"/>
</dbReference>
<feature type="domain" description="PAC" evidence="8">
    <location>
        <begin position="230"/>
        <end position="282"/>
    </location>
</feature>
<dbReference type="CDD" id="cd00130">
    <property type="entry name" value="PAS"/>
    <property type="match status" value="2"/>
</dbReference>
<dbReference type="PROSITE" id="PS50883">
    <property type="entry name" value="EAL"/>
    <property type="match status" value="1"/>
</dbReference>
<evidence type="ECO:0000256" key="4">
    <source>
        <dbReference type="ARBA" id="ARBA00051114"/>
    </source>
</evidence>
<dbReference type="SUPFAM" id="SSF141868">
    <property type="entry name" value="EAL domain-like"/>
    <property type="match status" value="1"/>
</dbReference>
<dbReference type="PROSITE" id="PS50887">
    <property type="entry name" value="GGDEF"/>
    <property type="match status" value="1"/>
</dbReference>
<evidence type="ECO:0000256" key="5">
    <source>
        <dbReference type="SAM" id="Coils"/>
    </source>
</evidence>
<dbReference type="CDD" id="cd01949">
    <property type="entry name" value="GGDEF"/>
    <property type="match status" value="1"/>
</dbReference>
<dbReference type="Pfam" id="PF00563">
    <property type="entry name" value="EAL"/>
    <property type="match status" value="1"/>
</dbReference>
<dbReference type="Proteomes" id="UP000077763">
    <property type="component" value="Unassembled WGS sequence"/>
</dbReference>
<dbReference type="EMBL" id="LUUH01000062">
    <property type="protein sequence ID" value="OAI02270.1"/>
    <property type="molecule type" value="Genomic_DNA"/>
</dbReference>
<comment type="caution">
    <text evidence="11">The sequence shown here is derived from an EMBL/GenBank/DDBJ whole genome shotgun (WGS) entry which is preliminary data.</text>
</comment>
<dbReference type="RefSeq" id="WP_064037135.1">
    <property type="nucleotide sequence ID" value="NZ_LUUH01000062.1"/>
</dbReference>
<keyword evidence="6" id="KW-0472">Membrane</keyword>
<dbReference type="InterPro" id="IPR001610">
    <property type="entry name" value="PAC"/>
</dbReference>
<comment type="cofactor">
    <cofactor evidence="1">
        <name>Mg(2+)</name>
        <dbReference type="ChEBI" id="CHEBI:18420"/>
    </cofactor>
</comment>
<dbReference type="SMART" id="SM00086">
    <property type="entry name" value="PAC"/>
    <property type="match status" value="2"/>
</dbReference>
<dbReference type="InterPro" id="IPR000700">
    <property type="entry name" value="PAS-assoc_C"/>
</dbReference>
<dbReference type="SUPFAM" id="SSF55785">
    <property type="entry name" value="PYP-like sensor domain (PAS domain)"/>
    <property type="match status" value="2"/>
</dbReference>
<dbReference type="Gene3D" id="3.30.450.20">
    <property type="entry name" value="PAS domain"/>
    <property type="match status" value="2"/>
</dbReference>
<evidence type="ECO:0000256" key="6">
    <source>
        <dbReference type="SAM" id="Phobius"/>
    </source>
</evidence>
<dbReference type="Gene3D" id="3.30.70.270">
    <property type="match status" value="1"/>
</dbReference>
<dbReference type="GO" id="GO:0071111">
    <property type="term" value="F:cyclic-guanylate-specific phosphodiesterase activity"/>
    <property type="evidence" value="ECO:0007669"/>
    <property type="project" value="UniProtKB-EC"/>
</dbReference>
<accession>A0A177MBB2</accession>
<dbReference type="PANTHER" id="PTHR44757:SF2">
    <property type="entry name" value="BIOFILM ARCHITECTURE MAINTENANCE PROTEIN MBAA"/>
    <property type="match status" value="1"/>
</dbReference>
<dbReference type="Pfam" id="PF08448">
    <property type="entry name" value="PAS_4"/>
    <property type="match status" value="1"/>
</dbReference>
<evidence type="ECO:0000259" key="8">
    <source>
        <dbReference type="PROSITE" id="PS50113"/>
    </source>
</evidence>
<organism evidence="11 12">
    <name type="scientific">Methylomonas methanica</name>
    <dbReference type="NCBI Taxonomy" id="421"/>
    <lineage>
        <taxon>Bacteria</taxon>
        <taxon>Pseudomonadati</taxon>
        <taxon>Pseudomonadota</taxon>
        <taxon>Gammaproteobacteria</taxon>
        <taxon>Methylococcales</taxon>
        <taxon>Methylococcaceae</taxon>
        <taxon>Methylomonas</taxon>
    </lineage>
</organism>
<dbReference type="Pfam" id="PF25487">
    <property type="entry name" value="ETR1_N"/>
    <property type="match status" value="1"/>
</dbReference>
<dbReference type="InterPro" id="IPR000014">
    <property type="entry name" value="PAS"/>
</dbReference>
<proteinExistence type="predicted"/>
<dbReference type="SUPFAM" id="SSF55073">
    <property type="entry name" value="Nucleotide cyclase"/>
    <property type="match status" value="1"/>
</dbReference>
<evidence type="ECO:0000313" key="11">
    <source>
        <dbReference type="EMBL" id="OAI02270.1"/>
    </source>
</evidence>
<keyword evidence="3" id="KW-0973">c-di-GMP</keyword>
<feature type="domain" description="EAL" evidence="9">
    <location>
        <begin position="582"/>
        <end position="836"/>
    </location>
</feature>
<evidence type="ECO:0000256" key="3">
    <source>
        <dbReference type="ARBA" id="ARBA00022636"/>
    </source>
</evidence>
<dbReference type="AlphaFoldDB" id="A0A177MBB2"/>
<sequence length="851" mass="95790">MKIPFFDFFSAGGLMPHGFCLKWTPGLLWSYVISDALITLAYFAIAVILAYFVSQRRDLKFRGVYLMFSAFILGCGASHLMSVFLIWHPLYWLDAVIRASTAAISVAAAILLIKLIPQALTLPSNQQLAAEIAVRTQAQQDLQESESKLKALSQQLISLIEAIPDAILFKDGDGRLLFANEHAQQLFRFDGMDWQGKTYLELADQQPNALDKHIKLFSDEEAVWKAGHLIMFEDHIVNDEGRLIEIEVRKTPIYQENGQRKGMVVISRDISNIRWAESQLRIAETAIDSQEGIMITDENNIILRVNNAFTRLTGYQPEEVIGNKPSILKSGRHGQEFYREMWAALKREKFWQGEVWDKRKNGDVYPKWLTISVVTGADGHTCNYVAAFTDISQHKEAQAAIHRLAYYDPLTDLPNRRLLQDRLQQALHNSRCARKHGAVLMIDVDNFKTINDTQGHQIGDQLLIEIASRLKACVRQGDTVARLGGDEFIVLLENLGSAQPEATTNAEEVAHKILCAINTGMLLNGKEHLGSISIGIAIFDEHNNSFDDTLRRADAALYQAKDAGRNTLRFFDPQMQALLESRVLLEFDLRHAQAQDQLSLHYQPQVDKNAHIFGAEVLLRWQHPQKGMISPAEFIPLAEESGLILPIGEWVLQCACEQLRAWEQNPLTQHLQLAVNVSARQFRQSDFVDSICRILNNTGANSAKLKLELTESMVLHDVEDAIEKMQTLKLLGVRFSMDDFGTGYSSLSYLKKLPLSQLKIDQSFVRDLIVDPNDAVIAQTIIGMGHNLGLNVIAEGVETQDQRICLERIGCDAFQGYLFGKPMPLPEFERVIGSLNRAIGHKTSTPTLKWP</sequence>
<dbReference type="InterPro" id="IPR013656">
    <property type="entry name" value="PAS_4"/>
</dbReference>
<dbReference type="InterPro" id="IPR035965">
    <property type="entry name" value="PAS-like_dom_sf"/>
</dbReference>
<dbReference type="NCBIfam" id="TIGR00254">
    <property type="entry name" value="GGDEF"/>
    <property type="match status" value="1"/>
</dbReference>
<dbReference type="Gene3D" id="3.20.20.450">
    <property type="entry name" value="EAL domain"/>
    <property type="match status" value="1"/>
</dbReference>
<protein>
    <recommendedName>
        <fullName evidence="2">cyclic-guanylate-specific phosphodiesterase</fullName>
        <ecNumber evidence="2">3.1.4.52</ecNumber>
    </recommendedName>
</protein>
<feature type="transmembrane region" description="Helical" evidence="6">
    <location>
        <begin position="28"/>
        <end position="53"/>
    </location>
</feature>
<dbReference type="PANTHER" id="PTHR44757">
    <property type="entry name" value="DIGUANYLATE CYCLASE DGCP"/>
    <property type="match status" value="1"/>
</dbReference>
<feature type="domain" description="PAC" evidence="8">
    <location>
        <begin position="351"/>
        <end position="403"/>
    </location>
</feature>
<comment type="catalytic activity">
    <reaction evidence="4">
        <text>3',3'-c-di-GMP + H2O = 5'-phosphoguanylyl(3'-&gt;5')guanosine + H(+)</text>
        <dbReference type="Rhea" id="RHEA:24902"/>
        <dbReference type="ChEBI" id="CHEBI:15377"/>
        <dbReference type="ChEBI" id="CHEBI:15378"/>
        <dbReference type="ChEBI" id="CHEBI:58754"/>
        <dbReference type="ChEBI" id="CHEBI:58805"/>
        <dbReference type="EC" id="3.1.4.52"/>
    </reaction>
    <physiologicalReaction direction="left-to-right" evidence="4">
        <dbReference type="Rhea" id="RHEA:24903"/>
    </physiologicalReaction>
</comment>
<keyword evidence="5" id="KW-0175">Coiled coil</keyword>
<dbReference type="FunFam" id="3.20.20.450:FF:000001">
    <property type="entry name" value="Cyclic di-GMP phosphodiesterase yahA"/>
    <property type="match status" value="1"/>
</dbReference>
<feature type="coiled-coil region" evidence="5">
    <location>
        <begin position="135"/>
        <end position="162"/>
    </location>
</feature>
<dbReference type="CDD" id="cd01948">
    <property type="entry name" value="EAL"/>
    <property type="match status" value="1"/>
</dbReference>
<feature type="domain" description="GGDEF" evidence="10">
    <location>
        <begin position="435"/>
        <end position="573"/>
    </location>
</feature>
<dbReference type="InterPro" id="IPR012226">
    <property type="entry name" value="Diguanyl_cyclase/Pdiesterase"/>
</dbReference>
<dbReference type="PROSITE" id="PS50113">
    <property type="entry name" value="PAC"/>
    <property type="match status" value="2"/>
</dbReference>
<dbReference type="NCBIfam" id="TIGR00229">
    <property type="entry name" value="sensory_box"/>
    <property type="match status" value="2"/>
</dbReference>
<evidence type="ECO:0000313" key="12">
    <source>
        <dbReference type="Proteomes" id="UP000077763"/>
    </source>
</evidence>
<dbReference type="InterPro" id="IPR000160">
    <property type="entry name" value="GGDEF_dom"/>
</dbReference>
<dbReference type="InterPro" id="IPR052155">
    <property type="entry name" value="Biofilm_reg_signaling"/>
</dbReference>
<feature type="transmembrane region" description="Helical" evidence="6">
    <location>
        <begin position="65"/>
        <end position="90"/>
    </location>
</feature>
<gene>
    <name evidence="11" type="ORF">A1353_15850</name>
</gene>
<dbReference type="GO" id="GO:0071732">
    <property type="term" value="P:cellular response to nitric oxide"/>
    <property type="evidence" value="ECO:0007669"/>
    <property type="project" value="UniProtKB-ARBA"/>
</dbReference>
<reference evidence="11 12" key="1">
    <citation type="submission" date="2016-03" db="EMBL/GenBank/DDBJ databases">
        <authorList>
            <person name="Ploux O."/>
        </authorList>
    </citation>
    <scope>NUCLEOTIDE SEQUENCE [LARGE SCALE GENOMIC DNA]</scope>
    <source>
        <strain evidence="11 12">R-45371</strain>
    </source>
</reference>
<keyword evidence="6" id="KW-1133">Transmembrane helix</keyword>
<feature type="domain" description="PAS" evidence="7">
    <location>
        <begin position="152"/>
        <end position="200"/>
    </location>
</feature>
<evidence type="ECO:0000259" key="10">
    <source>
        <dbReference type="PROSITE" id="PS50887"/>
    </source>
</evidence>
<dbReference type="InterPro" id="IPR043128">
    <property type="entry name" value="Rev_trsase/Diguanyl_cyclase"/>
</dbReference>
<evidence type="ECO:0000259" key="7">
    <source>
        <dbReference type="PROSITE" id="PS50112"/>
    </source>
</evidence>
<dbReference type="SMART" id="SM00091">
    <property type="entry name" value="PAS"/>
    <property type="match status" value="2"/>
</dbReference>
<keyword evidence="6" id="KW-0812">Transmembrane</keyword>
<dbReference type="SMART" id="SM00052">
    <property type="entry name" value="EAL"/>
    <property type="match status" value="1"/>
</dbReference>
<evidence type="ECO:0000256" key="2">
    <source>
        <dbReference type="ARBA" id="ARBA00012282"/>
    </source>
</evidence>
<dbReference type="InterPro" id="IPR001633">
    <property type="entry name" value="EAL_dom"/>
</dbReference>
<dbReference type="EC" id="3.1.4.52" evidence="2"/>
<dbReference type="InterPro" id="IPR058544">
    <property type="entry name" value="ETR1_N"/>
</dbReference>